<dbReference type="SUPFAM" id="SSF48264">
    <property type="entry name" value="Cytochrome P450"/>
    <property type="match status" value="1"/>
</dbReference>
<dbReference type="PANTHER" id="PTHR46300:SF5">
    <property type="entry name" value="CYTOCHROME P450"/>
    <property type="match status" value="1"/>
</dbReference>
<evidence type="ECO:0000256" key="10">
    <source>
        <dbReference type="RuleBase" id="RU000461"/>
    </source>
</evidence>
<keyword evidence="6 10" id="KW-0560">Oxidoreductase</keyword>
<evidence type="ECO:0000256" key="9">
    <source>
        <dbReference type="PIRSR" id="PIRSR602401-1"/>
    </source>
</evidence>
<proteinExistence type="inferred from homology"/>
<protein>
    <submittedName>
        <fullName evidence="11">Putative cytochrome P450</fullName>
    </submittedName>
</protein>
<keyword evidence="4 9" id="KW-0349">Heme</keyword>
<accession>A0A0W0F2S6</accession>
<evidence type="ECO:0000256" key="1">
    <source>
        <dbReference type="ARBA" id="ARBA00001971"/>
    </source>
</evidence>
<keyword evidence="5 9" id="KW-0479">Metal-binding</keyword>
<dbReference type="InterPro" id="IPR050364">
    <property type="entry name" value="Cytochrome_P450_fung"/>
</dbReference>
<dbReference type="GO" id="GO:0005506">
    <property type="term" value="F:iron ion binding"/>
    <property type="evidence" value="ECO:0007669"/>
    <property type="project" value="InterPro"/>
</dbReference>
<evidence type="ECO:0000256" key="8">
    <source>
        <dbReference type="ARBA" id="ARBA00023033"/>
    </source>
</evidence>
<evidence type="ECO:0000256" key="6">
    <source>
        <dbReference type="ARBA" id="ARBA00023002"/>
    </source>
</evidence>
<comment type="similarity">
    <text evidence="3 10">Belongs to the cytochrome P450 family.</text>
</comment>
<evidence type="ECO:0000256" key="7">
    <source>
        <dbReference type="ARBA" id="ARBA00023004"/>
    </source>
</evidence>
<evidence type="ECO:0000313" key="12">
    <source>
        <dbReference type="Proteomes" id="UP000054988"/>
    </source>
</evidence>
<dbReference type="PROSITE" id="PS00086">
    <property type="entry name" value="CYTOCHROME_P450"/>
    <property type="match status" value="1"/>
</dbReference>
<dbReference type="GO" id="GO:0016705">
    <property type="term" value="F:oxidoreductase activity, acting on paired donors, with incorporation or reduction of molecular oxygen"/>
    <property type="evidence" value="ECO:0007669"/>
    <property type="project" value="InterPro"/>
</dbReference>
<dbReference type="PRINTS" id="PR00385">
    <property type="entry name" value="P450"/>
</dbReference>
<dbReference type="EMBL" id="LATX01002383">
    <property type="protein sequence ID" value="KTB30498.1"/>
    <property type="molecule type" value="Genomic_DNA"/>
</dbReference>
<organism evidence="11 12">
    <name type="scientific">Moniliophthora roreri</name>
    <name type="common">Frosty pod rot fungus</name>
    <name type="synonym">Monilia roreri</name>
    <dbReference type="NCBI Taxonomy" id="221103"/>
    <lineage>
        <taxon>Eukaryota</taxon>
        <taxon>Fungi</taxon>
        <taxon>Dikarya</taxon>
        <taxon>Basidiomycota</taxon>
        <taxon>Agaricomycotina</taxon>
        <taxon>Agaricomycetes</taxon>
        <taxon>Agaricomycetidae</taxon>
        <taxon>Agaricales</taxon>
        <taxon>Marasmiineae</taxon>
        <taxon>Marasmiaceae</taxon>
        <taxon>Moniliophthora</taxon>
    </lineage>
</organism>
<dbReference type="AlphaFoldDB" id="A0A0W0F2S6"/>
<dbReference type="Pfam" id="PF00067">
    <property type="entry name" value="p450"/>
    <property type="match status" value="1"/>
</dbReference>
<dbReference type="GO" id="GO:0004497">
    <property type="term" value="F:monooxygenase activity"/>
    <property type="evidence" value="ECO:0007669"/>
    <property type="project" value="UniProtKB-KW"/>
</dbReference>
<keyword evidence="8 10" id="KW-0503">Monooxygenase</keyword>
<gene>
    <name evidence="11" type="ORF">WG66_16960</name>
</gene>
<dbReference type="CDD" id="cd11065">
    <property type="entry name" value="CYP64-like"/>
    <property type="match status" value="1"/>
</dbReference>
<dbReference type="Proteomes" id="UP000054988">
    <property type="component" value="Unassembled WGS sequence"/>
</dbReference>
<dbReference type="InterPro" id="IPR036396">
    <property type="entry name" value="Cyt_P450_sf"/>
</dbReference>
<comment type="pathway">
    <text evidence="2">Secondary metabolite biosynthesis.</text>
</comment>
<evidence type="ECO:0000313" key="11">
    <source>
        <dbReference type="EMBL" id="KTB30498.1"/>
    </source>
</evidence>
<feature type="binding site" description="axial binding residue" evidence="9">
    <location>
        <position position="435"/>
    </location>
    <ligand>
        <name>heme</name>
        <dbReference type="ChEBI" id="CHEBI:30413"/>
    </ligand>
    <ligandPart>
        <name>Fe</name>
        <dbReference type="ChEBI" id="CHEBI:18248"/>
    </ligandPart>
</feature>
<evidence type="ECO:0000256" key="5">
    <source>
        <dbReference type="ARBA" id="ARBA00022723"/>
    </source>
</evidence>
<dbReference type="eggNOG" id="KOG0156">
    <property type="taxonomic scope" value="Eukaryota"/>
</dbReference>
<evidence type="ECO:0000256" key="4">
    <source>
        <dbReference type="ARBA" id="ARBA00022617"/>
    </source>
</evidence>
<dbReference type="InterPro" id="IPR001128">
    <property type="entry name" value="Cyt_P450"/>
</dbReference>
<comment type="caution">
    <text evidence="11">The sequence shown here is derived from an EMBL/GenBank/DDBJ whole genome shotgun (WGS) entry which is preliminary data.</text>
</comment>
<dbReference type="InterPro" id="IPR017972">
    <property type="entry name" value="Cyt_P450_CS"/>
</dbReference>
<dbReference type="PRINTS" id="PR00463">
    <property type="entry name" value="EP450I"/>
</dbReference>
<reference evidence="11 12" key="1">
    <citation type="submission" date="2015-12" db="EMBL/GenBank/DDBJ databases">
        <title>Draft genome sequence of Moniliophthora roreri, the causal agent of frosty pod rot of cacao.</title>
        <authorList>
            <person name="Aime M.C."/>
            <person name="Diaz-Valderrama J.R."/>
            <person name="Kijpornyongpan T."/>
            <person name="Phillips-Mora W."/>
        </authorList>
    </citation>
    <scope>NUCLEOTIDE SEQUENCE [LARGE SCALE GENOMIC DNA]</scope>
    <source>
        <strain evidence="11 12">MCA 2952</strain>
    </source>
</reference>
<dbReference type="InterPro" id="IPR002401">
    <property type="entry name" value="Cyt_P450_E_grp-I"/>
</dbReference>
<keyword evidence="7 9" id="KW-0408">Iron</keyword>
<name>A0A0W0F2S6_MONRR</name>
<dbReference type="Gene3D" id="1.10.630.10">
    <property type="entry name" value="Cytochrome P450"/>
    <property type="match status" value="1"/>
</dbReference>
<comment type="cofactor">
    <cofactor evidence="1 9">
        <name>heme</name>
        <dbReference type="ChEBI" id="CHEBI:30413"/>
    </cofactor>
</comment>
<evidence type="ECO:0000256" key="2">
    <source>
        <dbReference type="ARBA" id="ARBA00005179"/>
    </source>
</evidence>
<dbReference type="GO" id="GO:0020037">
    <property type="term" value="F:heme binding"/>
    <property type="evidence" value="ECO:0007669"/>
    <property type="project" value="InterPro"/>
</dbReference>
<evidence type="ECO:0000256" key="3">
    <source>
        <dbReference type="ARBA" id="ARBA00010617"/>
    </source>
</evidence>
<sequence length="508" mass="57521">MSPQVLLLFLGAVVVLFTWSLLTRAPKNLPPSPPADPFLGHARILPQERLGETFHEWAKTYGDVMYLRVFGRNMIVLGSMEAAHELLEKRSQNYSCRPSFTVIGIMGLDRMLGFTQYGKQFHKIRKTFQQYFSRQESLLYAPIQLEEARRLVCNLGEDPEKLVNHLIRFTTTVITSATYGHRVTSDDDEFLKVGARIEDCVAHAGAVGNTMVDFFPWLQYLPSWMPGTFYATHARASKPIVDNIYEYPFKFVSEKLAKGEAPHSFVASQLQELDPKSPTYEQDVDDIKTSGATAYIAGVDSTYSSLMTFLLCMTLFPEEQRKAREEIDRVVGTERLPELSDRPSLPYVEAVIQEVLRWYPALHFAIPHRSLEDDVYKGMFIPKGTIVLPNARGMSLDENIYKSPHDFRPTRFLPKPEGDAEPYFGAGWGYGRRICPGRFLADNSLFLAVTTMLATLEIHKAKDENGVEIEPNPKFKVVFSQQPEPFPLKIVSRGPKVAALVRQATVNL</sequence>
<dbReference type="PANTHER" id="PTHR46300">
    <property type="entry name" value="P450, PUTATIVE (EUROFUNG)-RELATED-RELATED"/>
    <property type="match status" value="1"/>
</dbReference>